<dbReference type="Proteomes" id="UP001595579">
    <property type="component" value="Unassembled WGS sequence"/>
</dbReference>
<dbReference type="PANTHER" id="PTHR43877">
    <property type="entry name" value="AMINOALKYLPHOSPHONATE N-ACETYLTRANSFERASE-RELATED-RELATED"/>
    <property type="match status" value="1"/>
</dbReference>
<comment type="caution">
    <text evidence="4">The sequence shown here is derived from an EMBL/GenBank/DDBJ whole genome shotgun (WGS) entry which is preliminary data.</text>
</comment>
<keyword evidence="5" id="KW-1185">Reference proteome</keyword>
<dbReference type="InterPro" id="IPR050832">
    <property type="entry name" value="Bact_Acetyltransf"/>
</dbReference>
<name>A0ABV7LK32_9GAMM</name>
<evidence type="ECO:0000256" key="2">
    <source>
        <dbReference type="ARBA" id="ARBA00023315"/>
    </source>
</evidence>
<accession>A0ABV7LK32</accession>
<keyword evidence="1 4" id="KW-0808">Transferase</keyword>
<protein>
    <submittedName>
        <fullName evidence="4">GNAT family N-acetyltransferase</fullName>
        <ecNumber evidence="4">2.3.-.-</ecNumber>
    </submittedName>
</protein>
<organism evidence="4 5">
    <name type="scientific">Litchfieldella rifensis</name>
    <dbReference type="NCBI Taxonomy" id="762643"/>
    <lineage>
        <taxon>Bacteria</taxon>
        <taxon>Pseudomonadati</taxon>
        <taxon>Pseudomonadota</taxon>
        <taxon>Gammaproteobacteria</taxon>
        <taxon>Oceanospirillales</taxon>
        <taxon>Halomonadaceae</taxon>
        <taxon>Litchfieldella</taxon>
    </lineage>
</organism>
<dbReference type="CDD" id="cd04301">
    <property type="entry name" value="NAT_SF"/>
    <property type="match status" value="1"/>
</dbReference>
<proteinExistence type="predicted"/>
<dbReference type="InterPro" id="IPR016181">
    <property type="entry name" value="Acyl_CoA_acyltransferase"/>
</dbReference>
<dbReference type="SUPFAM" id="SSF55729">
    <property type="entry name" value="Acyl-CoA N-acyltransferases (Nat)"/>
    <property type="match status" value="1"/>
</dbReference>
<evidence type="ECO:0000313" key="4">
    <source>
        <dbReference type="EMBL" id="MFC3282877.1"/>
    </source>
</evidence>
<dbReference type="RefSeq" id="WP_386771947.1">
    <property type="nucleotide sequence ID" value="NZ_JBHRUG010000009.1"/>
</dbReference>
<dbReference type="PANTHER" id="PTHR43877:SF2">
    <property type="entry name" value="AMINOALKYLPHOSPHONATE N-ACETYLTRANSFERASE-RELATED"/>
    <property type="match status" value="1"/>
</dbReference>
<keyword evidence="2 4" id="KW-0012">Acyltransferase</keyword>
<dbReference type="EC" id="2.3.-.-" evidence="4"/>
<evidence type="ECO:0000256" key="1">
    <source>
        <dbReference type="ARBA" id="ARBA00022679"/>
    </source>
</evidence>
<feature type="domain" description="N-acetyltransferase" evidence="3">
    <location>
        <begin position="5"/>
        <end position="157"/>
    </location>
</feature>
<dbReference type="PROSITE" id="PS51186">
    <property type="entry name" value="GNAT"/>
    <property type="match status" value="1"/>
</dbReference>
<dbReference type="EMBL" id="JBHRUG010000009">
    <property type="protein sequence ID" value="MFC3282877.1"/>
    <property type="molecule type" value="Genomic_DNA"/>
</dbReference>
<dbReference type="GO" id="GO:0016746">
    <property type="term" value="F:acyltransferase activity"/>
    <property type="evidence" value="ECO:0007669"/>
    <property type="project" value="UniProtKB-KW"/>
</dbReference>
<reference evidence="5" key="1">
    <citation type="journal article" date="2019" name="Int. J. Syst. Evol. Microbiol.">
        <title>The Global Catalogue of Microorganisms (GCM) 10K type strain sequencing project: providing services to taxonomists for standard genome sequencing and annotation.</title>
        <authorList>
            <consortium name="The Broad Institute Genomics Platform"/>
            <consortium name="The Broad Institute Genome Sequencing Center for Infectious Disease"/>
            <person name="Wu L."/>
            <person name="Ma J."/>
        </authorList>
    </citation>
    <scope>NUCLEOTIDE SEQUENCE [LARGE SCALE GENOMIC DNA]</scope>
    <source>
        <strain evidence="5">CECT 7698</strain>
    </source>
</reference>
<evidence type="ECO:0000313" key="5">
    <source>
        <dbReference type="Proteomes" id="UP001595579"/>
    </source>
</evidence>
<gene>
    <name evidence="4" type="ORF">ACFOEV_04550</name>
</gene>
<evidence type="ECO:0000259" key="3">
    <source>
        <dbReference type="PROSITE" id="PS51186"/>
    </source>
</evidence>
<sequence length="161" mass="18165">MNHSLEILRLTADSPYVATIAEWQYEQWGYLHPGETLAVWRGSLEAHCGSRGVPSVFVALCDTRPVGTASLVEDDMGERLQLTPWLASVFVVPEWRGQGIASRLVKRVEREARDVGFAHCHLFTPDQQGLYRRLGWQDHEVLTYRGEDVTIMTRLLIGSSA</sequence>
<dbReference type="InterPro" id="IPR000182">
    <property type="entry name" value="GNAT_dom"/>
</dbReference>
<dbReference type="Pfam" id="PF00583">
    <property type="entry name" value="Acetyltransf_1"/>
    <property type="match status" value="1"/>
</dbReference>
<dbReference type="Gene3D" id="3.40.630.30">
    <property type="match status" value="1"/>
</dbReference>